<organism evidence="1 2">
    <name type="scientific">Chitinophaga silvisoli</name>
    <dbReference type="NCBI Taxonomy" id="2291814"/>
    <lineage>
        <taxon>Bacteria</taxon>
        <taxon>Pseudomonadati</taxon>
        <taxon>Bacteroidota</taxon>
        <taxon>Chitinophagia</taxon>
        <taxon>Chitinophagales</taxon>
        <taxon>Chitinophagaceae</taxon>
        <taxon>Chitinophaga</taxon>
    </lineage>
</organism>
<reference evidence="1 2" key="1">
    <citation type="submission" date="2018-08" db="EMBL/GenBank/DDBJ databases">
        <title>Chitinophaga sp. K20C18050901, a novel bacterium isolated from forest soil.</title>
        <authorList>
            <person name="Wang C."/>
        </authorList>
    </citation>
    <scope>NUCLEOTIDE SEQUENCE [LARGE SCALE GENOMIC DNA]</scope>
    <source>
        <strain evidence="1 2">K20C18050901</strain>
    </source>
</reference>
<protein>
    <submittedName>
        <fullName evidence="1">Uncharacterized protein</fullName>
    </submittedName>
</protein>
<name>A0A3E1NWS2_9BACT</name>
<evidence type="ECO:0000313" key="2">
    <source>
        <dbReference type="Proteomes" id="UP000261174"/>
    </source>
</evidence>
<dbReference type="EMBL" id="QTJV01000009">
    <property type="protein sequence ID" value="RFM32369.1"/>
    <property type="molecule type" value="Genomic_DNA"/>
</dbReference>
<keyword evidence="2" id="KW-1185">Reference proteome</keyword>
<comment type="caution">
    <text evidence="1">The sequence shown here is derived from an EMBL/GenBank/DDBJ whole genome shotgun (WGS) entry which is preliminary data.</text>
</comment>
<accession>A0A3E1NWS2</accession>
<gene>
    <name evidence="1" type="ORF">DXN04_22025</name>
</gene>
<evidence type="ECO:0000313" key="1">
    <source>
        <dbReference type="EMBL" id="RFM32369.1"/>
    </source>
</evidence>
<dbReference type="Proteomes" id="UP000261174">
    <property type="component" value="Unassembled WGS sequence"/>
</dbReference>
<dbReference type="AlphaFoldDB" id="A0A3E1NWS2"/>
<sequence>MLMCKANIAFAQKIPRDSVDYYIKTLSWESLYLKTNYVTALVLCRDAERLVPAGEKKIVRALLSQISNESKTVAIHMILSKTFEPESGVIGGEYVYRHDSVVGINYTYNRLKWRYDVVDKKYSIAPGDVQRIERYWKKKLNKKYSKL</sequence>
<proteinExistence type="predicted"/>